<sequence length="250" mass="27820">MIAIAYSNSSIASNNIAKKIKEIGIPSWAKMYEFDEDEIDLPLDTVSEEQIIVLSKHKSAAGTKSFTTHSLGNFDKAEYGGKEKTLVNSMPLIQTNLLRGLATNNNSDHLVCFEVTHHGPFTNKSVCFIELGSSEDEWKQEASAEIIANVVTKNTNKENNDVIAIGIGGGHYAPDFTKLAIRKNYSFGHICPMYMLEKLDSNLLTQMIEKTGATEIIIDWKGLKNHKEKVIALCEESGLPFERVQRLLKN</sequence>
<dbReference type="InterPro" id="IPR007508">
    <property type="entry name" value="DtdA"/>
</dbReference>
<dbReference type="Pfam" id="PF04414">
    <property type="entry name" value="tRNA_deacylase"/>
    <property type="match status" value="1"/>
</dbReference>
<evidence type="ECO:0000256" key="1">
    <source>
        <dbReference type="ARBA" id="ARBA00022723"/>
    </source>
</evidence>
<proteinExistence type="predicted"/>
<dbReference type="AlphaFoldDB" id="A0A8T5GEU4"/>
<gene>
    <name evidence="5" type="ORF">HON47_02105</name>
</gene>
<dbReference type="GO" id="GO:0019478">
    <property type="term" value="P:D-amino acid catabolic process"/>
    <property type="evidence" value="ECO:0007669"/>
    <property type="project" value="InterPro"/>
</dbReference>
<accession>A0A8T5GEU4</accession>
<name>A0A8T5GEU4_9ARCH</name>
<evidence type="ECO:0000313" key="6">
    <source>
        <dbReference type="Proteomes" id="UP000722459"/>
    </source>
</evidence>
<organism evidence="5 6">
    <name type="scientific">Candidatus Iainarchaeum sp</name>
    <dbReference type="NCBI Taxonomy" id="3101447"/>
    <lineage>
        <taxon>Archaea</taxon>
        <taxon>Candidatus Iainarchaeota</taxon>
        <taxon>Candidatus Iainarchaeia</taxon>
        <taxon>Candidatus Iainarchaeales</taxon>
        <taxon>Candidatus Iainarchaeaceae</taxon>
        <taxon>Candidatus Iainarchaeum</taxon>
    </lineage>
</organism>
<dbReference type="SUPFAM" id="SSF142535">
    <property type="entry name" value="AF0625-like"/>
    <property type="match status" value="1"/>
</dbReference>
<evidence type="ECO:0000313" key="5">
    <source>
        <dbReference type="EMBL" id="MBT4870340.1"/>
    </source>
</evidence>
<dbReference type="PANTHER" id="PTHR34667">
    <property type="entry name" value="D-AMINOACYL-TRNA DEACYLASE"/>
    <property type="match status" value="1"/>
</dbReference>
<evidence type="ECO:0000256" key="2">
    <source>
        <dbReference type="ARBA" id="ARBA00022801"/>
    </source>
</evidence>
<reference evidence="5" key="1">
    <citation type="journal article" date="2021" name="ISME J.">
        <title>Mercury methylation by metabolically versatile and cosmopolitan marine bacteria.</title>
        <authorList>
            <person name="Lin H."/>
            <person name="Ascher D.B."/>
            <person name="Myung Y."/>
            <person name="Lamborg C.H."/>
            <person name="Hallam S.J."/>
            <person name="Gionfriddo C.M."/>
            <person name="Holt K.E."/>
            <person name="Moreau J.W."/>
        </authorList>
    </citation>
    <scope>NUCLEOTIDE SEQUENCE</scope>
    <source>
        <strain evidence="5">SI075_bin30</strain>
    </source>
</reference>
<keyword evidence="1" id="KW-0479">Metal-binding</keyword>
<evidence type="ECO:0000256" key="4">
    <source>
        <dbReference type="ARBA" id="ARBA00033425"/>
    </source>
</evidence>
<dbReference type="GO" id="GO:0051499">
    <property type="term" value="F:D-aminoacyl-tRNA deacylase activity"/>
    <property type="evidence" value="ECO:0007669"/>
    <property type="project" value="InterPro"/>
</dbReference>
<keyword evidence="2" id="KW-0378">Hydrolase</keyword>
<comment type="caution">
    <text evidence="5">The sequence shown here is derived from an EMBL/GenBank/DDBJ whole genome shotgun (WGS) entry which is preliminary data.</text>
</comment>
<dbReference type="EMBL" id="JABJNZ010000028">
    <property type="protein sequence ID" value="MBT4870340.1"/>
    <property type="molecule type" value="Genomic_DNA"/>
</dbReference>
<dbReference type="PANTHER" id="PTHR34667:SF1">
    <property type="entry name" value="D-AMINOACYL-TRNA DEACYLASE"/>
    <property type="match status" value="1"/>
</dbReference>
<keyword evidence="3" id="KW-0862">Zinc</keyword>
<dbReference type="Gene3D" id="3.40.50.10700">
    <property type="entry name" value="AF0625-like"/>
    <property type="match status" value="1"/>
</dbReference>
<dbReference type="InterPro" id="IPR018033">
    <property type="entry name" value="Deacylase_DtdA_archaea"/>
</dbReference>
<dbReference type="PIRSF" id="PIRSF016210">
    <property type="entry name" value="UCP016210"/>
    <property type="match status" value="1"/>
</dbReference>
<protein>
    <recommendedName>
        <fullName evidence="4">D-tyrosyl-tRNA(Tyr) deacylase</fullName>
    </recommendedName>
</protein>
<dbReference type="Proteomes" id="UP000722459">
    <property type="component" value="Unassembled WGS sequence"/>
</dbReference>
<dbReference type="Gene3D" id="3.40.630.50">
    <property type="entry name" value="AF0625-like"/>
    <property type="match status" value="1"/>
</dbReference>
<evidence type="ECO:0000256" key="3">
    <source>
        <dbReference type="ARBA" id="ARBA00022833"/>
    </source>
</evidence>
<dbReference type="GO" id="GO:0046872">
    <property type="term" value="F:metal ion binding"/>
    <property type="evidence" value="ECO:0007669"/>
    <property type="project" value="UniProtKB-KW"/>
</dbReference>